<dbReference type="PANTHER" id="PTHR46529">
    <property type="entry name" value="TRNA WYBUTOSINE-SYNTHESIZING PROTEIN 4"/>
    <property type="match status" value="1"/>
</dbReference>
<evidence type="ECO:0000256" key="11">
    <source>
        <dbReference type="ARBA" id="ARBA00025588"/>
    </source>
</evidence>
<feature type="region of interest" description="Disordered" evidence="16">
    <location>
        <begin position="434"/>
        <end position="459"/>
    </location>
</feature>
<evidence type="ECO:0000256" key="4">
    <source>
        <dbReference type="ARBA" id="ARBA00012155"/>
    </source>
</evidence>
<proteinExistence type="inferred from homology"/>
<dbReference type="Pfam" id="PF13418">
    <property type="entry name" value="Beta-prop_TYW4"/>
    <property type="match status" value="1"/>
</dbReference>
<dbReference type="Proteomes" id="UP001305779">
    <property type="component" value="Unassembled WGS sequence"/>
</dbReference>
<dbReference type="SMART" id="SM00558">
    <property type="entry name" value="JmjC"/>
    <property type="match status" value="1"/>
</dbReference>
<dbReference type="Pfam" id="PF13621">
    <property type="entry name" value="Cupin_8"/>
    <property type="match status" value="1"/>
</dbReference>
<comment type="caution">
    <text evidence="18">The sequence shown here is derived from an EMBL/GenBank/DDBJ whole genome shotgun (WGS) entry which is preliminary data.</text>
</comment>
<dbReference type="PANTHER" id="PTHR46529:SF1">
    <property type="entry name" value="TRNA WYBUTOSINE-SYNTHESIZING PROTEIN 4"/>
    <property type="match status" value="1"/>
</dbReference>
<feature type="compositionally biased region" description="Polar residues" evidence="16">
    <location>
        <begin position="20"/>
        <end position="61"/>
    </location>
</feature>
<reference evidence="18 19" key="1">
    <citation type="journal article" date="2023" name="G3 (Bethesda)">
        <title>A chromosome-level genome assembly of Zasmidium syzygii isolated from banana leaves.</title>
        <authorList>
            <person name="van Westerhoven A.C."/>
            <person name="Mehrabi R."/>
            <person name="Talebi R."/>
            <person name="Steentjes M.B.F."/>
            <person name="Corcolon B."/>
            <person name="Chong P.A."/>
            <person name="Kema G.H.J."/>
            <person name="Seidl M.F."/>
        </authorList>
    </citation>
    <scope>NUCLEOTIDE SEQUENCE [LARGE SCALE GENOMIC DNA]</scope>
    <source>
        <strain evidence="18 19">P124</strain>
    </source>
</reference>
<dbReference type="InterPro" id="IPR007213">
    <property type="entry name" value="Ppm1/Ppm2/Tcmp"/>
</dbReference>
<dbReference type="InterPro" id="IPR003347">
    <property type="entry name" value="JmjC_dom"/>
</dbReference>
<evidence type="ECO:0000256" key="9">
    <source>
        <dbReference type="ARBA" id="ARBA00022691"/>
    </source>
</evidence>
<feature type="compositionally biased region" description="Low complexity" evidence="16">
    <location>
        <begin position="442"/>
        <end position="453"/>
    </location>
</feature>
<dbReference type="EMBL" id="JAXOVC010000014">
    <property type="protein sequence ID" value="KAK4494135.1"/>
    <property type="molecule type" value="Genomic_DNA"/>
</dbReference>
<feature type="region of interest" description="Disordered" evidence="16">
    <location>
        <begin position="1"/>
        <end position="61"/>
    </location>
</feature>
<dbReference type="Gene3D" id="2.120.10.80">
    <property type="entry name" value="Kelch-type beta propeller"/>
    <property type="match status" value="1"/>
</dbReference>
<comment type="catalytic activity">
    <reaction evidence="15">
        <text>7-[(3S)-(3-amino-3-methoxycarbonyl)propyl]wyosine(37) in tRNA(Phe) + S-adenosyl-L-methionine + CO2 = wybutosine(37) in tRNA(Phe) + S-adenosyl-L-homocysteine + 2 H(+)</text>
        <dbReference type="Rhea" id="RHEA:37119"/>
        <dbReference type="Rhea" id="RHEA-COMP:11844"/>
        <dbReference type="Rhea" id="RHEA-COMP:11847"/>
        <dbReference type="ChEBI" id="CHEBI:15378"/>
        <dbReference type="ChEBI" id="CHEBI:16526"/>
        <dbReference type="ChEBI" id="CHEBI:57856"/>
        <dbReference type="ChEBI" id="CHEBI:59789"/>
        <dbReference type="ChEBI" id="CHEBI:73544"/>
        <dbReference type="ChEBI" id="CHEBI:74275"/>
        <dbReference type="EC" id="2.3.1.231"/>
    </reaction>
</comment>
<keyword evidence="19" id="KW-1185">Reference proteome</keyword>
<protein>
    <recommendedName>
        <fullName evidence="6">tRNA wybutosine-synthesizing protein 4</fullName>
        <ecNumber evidence="5">2.1.1.290</ecNumber>
        <ecNumber evidence="4">2.3.1.231</ecNumber>
    </recommendedName>
    <alternativeName>
        <fullName evidence="13">Leucine carboxyl methyltransferase 2</fullName>
    </alternativeName>
    <alternativeName>
        <fullName evidence="14">tRNA(Phe) (7-(3-amino-3-(methoxycarbonyl)propyl)wyosine(37)-N)-methoxycarbonyltransferase</fullName>
    </alternativeName>
    <alternativeName>
        <fullName evidence="12">tRNA(Phe) (7-(3-amino-3-carboxypropyl)wyosine(37)-O)-methyltransferase</fullName>
    </alternativeName>
</protein>
<evidence type="ECO:0000256" key="16">
    <source>
        <dbReference type="SAM" id="MobiDB-lite"/>
    </source>
</evidence>
<dbReference type="SUPFAM" id="SSF51197">
    <property type="entry name" value="Clavaminate synthase-like"/>
    <property type="match status" value="1"/>
</dbReference>
<evidence type="ECO:0000256" key="14">
    <source>
        <dbReference type="ARBA" id="ARBA00030847"/>
    </source>
</evidence>
<comment type="catalytic activity">
    <reaction evidence="1">
        <text>7-[(3S)-3-amino-3-carboxypropyl]wyosine(37) in tRNA(Phe) + S-adenosyl-L-methionine = 7-[(3S)-(3-amino-3-methoxycarbonyl)propyl]wyosine(37) in tRNA(Phe) + S-adenosyl-L-homocysteine</text>
        <dbReference type="Rhea" id="RHEA:36903"/>
        <dbReference type="Rhea" id="RHEA-COMP:10379"/>
        <dbReference type="Rhea" id="RHEA-COMP:11844"/>
        <dbReference type="ChEBI" id="CHEBI:57856"/>
        <dbReference type="ChEBI" id="CHEBI:59789"/>
        <dbReference type="ChEBI" id="CHEBI:73543"/>
        <dbReference type="ChEBI" id="CHEBI:74275"/>
        <dbReference type="EC" id="2.1.1.290"/>
    </reaction>
</comment>
<dbReference type="SUPFAM" id="SSF53335">
    <property type="entry name" value="S-adenosyl-L-methionine-dependent methyltransferases"/>
    <property type="match status" value="1"/>
</dbReference>
<comment type="pathway">
    <text evidence="2">tRNA modification; wybutosine-tRNA(Phe) biosynthesis.</text>
</comment>
<evidence type="ECO:0000256" key="12">
    <source>
        <dbReference type="ARBA" id="ARBA00029750"/>
    </source>
</evidence>
<feature type="region of interest" description="Disordered" evidence="16">
    <location>
        <begin position="78"/>
        <end position="101"/>
    </location>
</feature>
<comment type="similarity">
    <text evidence="3">Belongs to the methyltransferase superfamily. LCMT family.</text>
</comment>
<evidence type="ECO:0000256" key="8">
    <source>
        <dbReference type="ARBA" id="ARBA00022679"/>
    </source>
</evidence>
<evidence type="ECO:0000256" key="2">
    <source>
        <dbReference type="ARBA" id="ARBA00004797"/>
    </source>
</evidence>
<name>A0ABR0DYB9_ZASCE</name>
<evidence type="ECO:0000256" key="1">
    <source>
        <dbReference type="ARBA" id="ARBA00001806"/>
    </source>
</evidence>
<keyword evidence="10" id="KW-0819">tRNA processing</keyword>
<dbReference type="InterPro" id="IPR029063">
    <property type="entry name" value="SAM-dependent_MTases_sf"/>
</dbReference>
<evidence type="ECO:0000313" key="18">
    <source>
        <dbReference type="EMBL" id="KAK4494135.1"/>
    </source>
</evidence>
<dbReference type="Gene3D" id="6.10.140.1470">
    <property type="match status" value="1"/>
</dbReference>
<dbReference type="Gene3D" id="3.40.50.150">
    <property type="entry name" value="Vaccinia Virus protein VP39"/>
    <property type="match status" value="1"/>
</dbReference>
<keyword evidence="7" id="KW-0489">Methyltransferase</keyword>
<dbReference type="InterPro" id="IPR015915">
    <property type="entry name" value="Kelch-typ_b-propeller"/>
</dbReference>
<evidence type="ECO:0000256" key="6">
    <source>
        <dbReference type="ARBA" id="ARBA00018045"/>
    </source>
</evidence>
<organism evidence="18 19">
    <name type="scientific">Zasmidium cellare</name>
    <name type="common">Wine cellar mold</name>
    <name type="synonym">Racodium cellare</name>
    <dbReference type="NCBI Taxonomy" id="395010"/>
    <lineage>
        <taxon>Eukaryota</taxon>
        <taxon>Fungi</taxon>
        <taxon>Dikarya</taxon>
        <taxon>Ascomycota</taxon>
        <taxon>Pezizomycotina</taxon>
        <taxon>Dothideomycetes</taxon>
        <taxon>Dothideomycetidae</taxon>
        <taxon>Mycosphaerellales</taxon>
        <taxon>Mycosphaerellaceae</taxon>
        <taxon>Zasmidium</taxon>
    </lineage>
</organism>
<gene>
    <name evidence="18" type="ORF">PRZ48_014433</name>
</gene>
<keyword evidence="8" id="KW-0808">Transferase</keyword>
<accession>A0ABR0DYB9</accession>
<keyword evidence="9" id="KW-0949">S-adenosyl-L-methionine</keyword>
<evidence type="ECO:0000256" key="15">
    <source>
        <dbReference type="ARBA" id="ARBA00049250"/>
    </source>
</evidence>
<dbReference type="EC" id="2.3.1.231" evidence="4"/>
<dbReference type="PROSITE" id="PS51184">
    <property type="entry name" value="JMJC"/>
    <property type="match status" value="1"/>
</dbReference>
<dbReference type="Pfam" id="PF04072">
    <property type="entry name" value="LCM"/>
    <property type="match status" value="1"/>
</dbReference>
<evidence type="ECO:0000256" key="10">
    <source>
        <dbReference type="ARBA" id="ARBA00022694"/>
    </source>
</evidence>
<dbReference type="SUPFAM" id="SSF117281">
    <property type="entry name" value="Kelch motif"/>
    <property type="match status" value="1"/>
</dbReference>
<evidence type="ECO:0000256" key="3">
    <source>
        <dbReference type="ARBA" id="ARBA00010703"/>
    </source>
</evidence>
<dbReference type="Gene3D" id="2.60.120.650">
    <property type="entry name" value="Cupin"/>
    <property type="match status" value="1"/>
</dbReference>
<dbReference type="InterPro" id="IPR041667">
    <property type="entry name" value="Cupin_8"/>
</dbReference>
<feature type="domain" description="JmjC" evidence="17">
    <location>
        <begin position="933"/>
        <end position="1092"/>
    </location>
</feature>
<comment type="function">
    <text evidence="11">Probable S-adenosyl-L-methionine-dependent methyltransferase that acts as a component of the wybutosine biosynthesis pathway. Wybutosine is a hyper modified guanosine with a tricyclic base found at the 3'-position adjacent to the anticodon of eukaryotic phenylalanine tRNA. May methylate the carboxyl group of leucine residues to form alpha-leucine ester residues.</text>
</comment>
<sequence length="1151" mass="127274">MAAAGEKADSPLPPILQLGLETTPNGLPLHQQNLPLNIDTPVQNGNHSNELNSGHENNGSSDKMLKAEKVLGLSSPNVKRSSSVPMLMRSSKETTVVDPQKHQRDELIMDTNKSSIVSKRSVEKLYYDGEPEYFRYFVSKFKRRSPLINRGYWLRMKAIEHAVSRFLSERTAKRKVVINLGCGYDPLPFLFLGKKPLLCQGTTFVDVDYPVLMQNKVGIINKTEQLRHLLPKLTRTANDSGLLASSDPYVAIGCDLGSLTPLQEILQDHLQLGSGGVAILFVSEVSTAYMERDASQAVYEWAATYDDVRFCLLEQHLPDGADHPFAATMLSHFEKLRTPLRAIGTLEQMKARFAAAGFPEAGTEIRTLWDLWSDPGFLSAEERRALDRVEPFDEWEEFALFGSHYFLLMAEKEPGKDYTFKSYRATRASIFSGSTRGTSIASSPTNGNGNSSPDTPQYHFGPGDILQTHELLEPHNYRRFAQIVPPPETDAYGDSVGLHGGVGTQERLDSCNTFSRYDAIQPIQGPPLRTGIVCHAVTRLGSTANCVLTGGRTSPDKASAESWLRLDGKWRRVQDLPSGRYRHCAVPLVLPTEPRPAHTVLVFGGKTSDGRVLDEWLIWTGETGWQQVKVVGETPPARFGATMSTDGRESTSGVLVGGMTSAGRVLNDFWHWSLEHDMTLTCRNVTTRATAFLKADACILGRFGAQLVRSNRGILMVGGVTGARMLTRQDEVLNLKTLRPQPIQGPRPLFIGHTLQDVDGGLLVLGGGATCFSFGTTWNRSCILNDMEPDKFEMEWRLQCTLEAGKPTAEQSTIFVESPSSNGTPALKMPDPVKIQDIRISHGVNFPQYVEAARPVILRNCKIGPCTTSWTNNYLKETVGQDRKVAVHSSPSSEKMDFQKKNFQYITQDFGDFLDAVDRGERVYLRALSKDAPNNKPTSLAEDFPGIASDFELPSELSYVTQNAHSSPLRISGQVQMWLHYDVMANVLCQVRGRKKLLLFPPSDVSHLGFEPGASSSSIDVFHPEASSTHPSLPNTHPHEAVLDPGDILFIPPMWVHTVAASPSPMTSISVNVFFRNLANGYAAGRDVYGNRDLAAYERGRKDVARIIKSFEELPPDVGGFYLERLAGELLERARVVRGKGDLHSVYAELS</sequence>
<evidence type="ECO:0000256" key="5">
    <source>
        <dbReference type="ARBA" id="ARBA00012779"/>
    </source>
</evidence>
<evidence type="ECO:0000313" key="19">
    <source>
        <dbReference type="Proteomes" id="UP001305779"/>
    </source>
</evidence>
<dbReference type="EC" id="2.1.1.290" evidence="5"/>
<evidence type="ECO:0000256" key="13">
    <source>
        <dbReference type="ARBA" id="ARBA00030231"/>
    </source>
</evidence>
<evidence type="ECO:0000259" key="17">
    <source>
        <dbReference type="PROSITE" id="PS51184"/>
    </source>
</evidence>
<evidence type="ECO:0000256" key="7">
    <source>
        <dbReference type="ARBA" id="ARBA00022603"/>
    </source>
</evidence>